<gene>
    <name evidence="1" type="ORF">SCH01S_28_00980</name>
</gene>
<keyword evidence="2" id="KW-1185">Reference proteome</keyword>
<dbReference type="STRING" id="1219043.SCH01S_28_00980"/>
<sequence>MSLAGYRLFCLDEGGHISDRRDFDADDDDAAIAFARATYAHSNCELWELGRRVALIAPLKNAS</sequence>
<name>A0A0E9MN70_9SPHN</name>
<organism evidence="1 2">
    <name type="scientific">Sphingomonas changbaiensis NBRC 104936</name>
    <dbReference type="NCBI Taxonomy" id="1219043"/>
    <lineage>
        <taxon>Bacteria</taxon>
        <taxon>Pseudomonadati</taxon>
        <taxon>Pseudomonadota</taxon>
        <taxon>Alphaproteobacteria</taxon>
        <taxon>Sphingomonadales</taxon>
        <taxon>Sphingomonadaceae</taxon>
        <taxon>Sphingomonas</taxon>
    </lineage>
</organism>
<accession>A0A0E9MN70</accession>
<proteinExistence type="predicted"/>
<dbReference type="EMBL" id="BBWU01000028">
    <property type="protein sequence ID" value="GAO39237.1"/>
    <property type="molecule type" value="Genomic_DNA"/>
</dbReference>
<dbReference type="AlphaFoldDB" id="A0A0E9MN70"/>
<dbReference type="Proteomes" id="UP000033202">
    <property type="component" value="Unassembled WGS sequence"/>
</dbReference>
<comment type="caution">
    <text evidence="1">The sequence shown here is derived from an EMBL/GenBank/DDBJ whole genome shotgun (WGS) entry which is preliminary data.</text>
</comment>
<protein>
    <submittedName>
        <fullName evidence="1">Uncharacterized protein</fullName>
    </submittedName>
</protein>
<evidence type="ECO:0000313" key="2">
    <source>
        <dbReference type="Proteomes" id="UP000033202"/>
    </source>
</evidence>
<evidence type="ECO:0000313" key="1">
    <source>
        <dbReference type="EMBL" id="GAO39237.1"/>
    </source>
</evidence>
<reference evidence="1 2" key="1">
    <citation type="submission" date="2015-04" db="EMBL/GenBank/DDBJ databases">
        <title>Whole genome shotgun sequence of Sphingomonas changbaiensis NBRC 104936.</title>
        <authorList>
            <person name="Katano-Makiyama Y."/>
            <person name="Hosoyama A."/>
            <person name="Hashimoto M."/>
            <person name="Noguchi M."/>
            <person name="Tsuchikane K."/>
            <person name="Ohji S."/>
            <person name="Yamazoe A."/>
            <person name="Ichikawa N."/>
            <person name="Kimura A."/>
            <person name="Fujita N."/>
        </authorList>
    </citation>
    <scope>NUCLEOTIDE SEQUENCE [LARGE SCALE GENOMIC DNA]</scope>
    <source>
        <strain evidence="1 2">NBRC 104936</strain>
    </source>
</reference>